<evidence type="ECO:0000313" key="3">
    <source>
        <dbReference type="Proteomes" id="UP001595445"/>
    </source>
</evidence>
<dbReference type="RefSeq" id="WP_197642339.1">
    <property type="nucleotide sequence ID" value="NZ_JAEACP010000004.1"/>
</dbReference>
<accession>A0ABV7DQ83</accession>
<dbReference type="InterPro" id="IPR007236">
    <property type="entry name" value="SlyX"/>
</dbReference>
<dbReference type="Pfam" id="PF04102">
    <property type="entry name" value="SlyX"/>
    <property type="match status" value="1"/>
</dbReference>
<evidence type="ECO:0000256" key="1">
    <source>
        <dbReference type="SAM" id="Coils"/>
    </source>
</evidence>
<protein>
    <submittedName>
        <fullName evidence="2">SlyX family protein</fullName>
    </submittedName>
</protein>
<evidence type="ECO:0000313" key="2">
    <source>
        <dbReference type="EMBL" id="MFC3084525.1"/>
    </source>
</evidence>
<organism evidence="2 3">
    <name type="scientific">Tabrizicola soli</name>
    <dbReference type="NCBI Taxonomy" id="2185115"/>
    <lineage>
        <taxon>Bacteria</taxon>
        <taxon>Pseudomonadati</taxon>
        <taxon>Pseudomonadota</taxon>
        <taxon>Alphaproteobacteria</taxon>
        <taxon>Rhodobacterales</taxon>
        <taxon>Paracoccaceae</taxon>
        <taxon>Tabrizicola</taxon>
    </lineage>
</organism>
<dbReference type="EMBL" id="JBHRSM010000001">
    <property type="protein sequence ID" value="MFC3084525.1"/>
    <property type="molecule type" value="Genomic_DNA"/>
</dbReference>
<gene>
    <name evidence="2" type="ORF">ACFOD6_00555</name>
</gene>
<name>A0ABV7DQ83_9RHOB</name>
<feature type="coiled-coil region" evidence="1">
    <location>
        <begin position="4"/>
        <end position="52"/>
    </location>
</feature>
<keyword evidence="3" id="KW-1185">Reference proteome</keyword>
<reference evidence="3" key="1">
    <citation type="journal article" date="2019" name="Int. J. Syst. Evol. Microbiol.">
        <title>The Global Catalogue of Microorganisms (GCM) 10K type strain sequencing project: providing services to taxonomists for standard genome sequencing and annotation.</title>
        <authorList>
            <consortium name="The Broad Institute Genomics Platform"/>
            <consortium name="The Broad Institute Genome Sequencing Center for Infectious Disease"/>
            <person name="Wu L."/>
            <person name="Ma J."/>
        </authorList>
    </citation>
    <scope>NUCLEOTIDE SEQUENCE [LARGE SCALE GENOMIC DNA]</scope>
    <source>
        <strain evidence="3">KCTC 62102</strain>
    </source>
</reference>
<dbReference type="Proteomes" id="UP001595445">
    <property type="component" value="Unassembled WGS sequence"/>
</dbReference>
<keyword evidence="1" id="KW-0175">Coiled coil</keyword>
<proteinExistence type="predicted"/>
<sequence>MDRVEVLEERVAHLMRAVEELSDVVARQAGEIAGLERRVRLLMERAAEEEALRGEAPEANVRPPHW</sequence>
<comment type="caution">
    <text evidence="2">The sequence shown here is derived from an EMBL/GenBank/DDBJ whole genome shotgun (WGS) entry which is preliminary data.</text>
</comment>